<gene>
    <name evidence="7" type="primary">LOC110529547</name>
</gene>
<evidence type="ECO:0000313" key="8">
    <source>
        <dbReference type="Proteomes" id="UP000694395"/>
    </source>
</evidence>
<keyword evidence="5" id="KW-0325">Glycoprotein</keyword>
<evidence type="ECO:0000256" key="2">
    <source>
        <dbReference type="ARBA" id="ARBA00009122"/>
    </source>
</evidence>
<keyword evidence="3" id="KW-0964">Secreted</keyword>
<proteinExistence type="inferred from homology"/>
<dbReference type="PANTHER" id="PTHR18820">
    <property type="entry name" value="LEG1"/>
    <property type="match status" value="1"/>
</dbReference>
<reference evidence="7" key="2">
    <citation type="submission" date="2025-08" db="UniProtKB">
        <authorList>
            <consortium name="Ensembl"/>
        </authorList>
    </citation>
    <scope>IDENTIFICATION</scope>
</reference>
<evidence type="ECO:0000256" key="5">
    <source>
        <dbReference type="ARBA" id="ARBA00023180"/>
    </source>
</evidence>
<dbReference type="Ensembl" id="ENSOMYT00000107184.2">
    <property type="protein sequence ID" value="ENSOMYP00000098728.1"/>
    <property type="gene ID" value="ENSOMYG00000044796.2"/>
</dbReference>
<sequence length="346" mass="39253">MQCIWTLSLLQLVALWANAAVVTENGLPILWDQAPSQLSELPQVDNVVTIKPWNYLQRMSLYRILVGSTDKYMASMGTNETDSLFWGLPLQMGWKLRSGILKLLTPLIKMSNNECVNYYLSVIPFLAAVQKDVIGDGLIQVQVQAPAEAEEDYCTSYTECSTKYPDLMAKWEEFFQTLKDVSVSEISDFEKRDQILGVYWAGQQLSLNTASTSCKAKMSYYSSPEVSFAKNWMNSADYVAATYFQSNLNNSVLFMSPLPSRVLQEGDSAPNIADLTKEENHTLYIFGWMTRMNRILMGSLVRIWRSAMCSDKAREKGRELLQDLVHDPKFAASTFFSILKEMTRSC</sequence>
<dbReference type="InterPro" id="IPR008499">
    <property type="entry name" value="Leg1"/>
</dbReference>
<feature type="signal peptide" evidence="6">
    <location>
        <begin position="1"/>
        <end position="19"/>
    </location>
</feature>
<dbReference type="Pfam" id="PF05612">
    <property type="entry name" value="Leg1"/>
    <property type="match status" value="1"/>
</dbReference>
<keyword evidence="8" id="KW-1185">Reference proteome</keyword>
<organism evidence="7 8">
    <name type="scientific">Oncorhynchus mykiss</name>
    <name type="common">Rainbow trout</name>
    <name type="synonym">Salmo gairdneri</name>
    <dbReference type="NCBI Taxonomy" id="8022"/>
    <lineage>
        <taxon>Eukaryota</taxon>
        <taxon>Metazoa</taxon>
        <taxon>Chordata</taxon>
        <taxon>Craniata</taxon>
        <taxon>Vertebrata</taxon>
        <taxon>Euteleostomi</taxon>
        <taxon>Actinopterygii</taxon>
        <taxon>Neopterygii</taxon>
        <taxon>Teleostei</taxon>
        <taxon>Protacanthopterygii</taxon>
        <taxon>Salmoniformes</taxon>
        <taxon>Salmonidae</taxon>
        <taxon>Salmoninae</taxon>
        <taxon>Oncorhynchus</taxon>
    </lineage>
</organism>
<comment type="similarity">
    <text evidence="2">Belongs to the LEG1 family.</text>
</comment>
<reference evidence="7" key="1">
    <citation type="submission" date="2020-07" db="EMBL/GenBank/DDBJ databases">
        <title>A long reads based de novo assembly of the rainbow trout Arlee double haploid line genome.</title>
        <authorList>
            <person name="Gao G."/>
            <person name="Palti Y."/>
        </authorList>
    </citation>
    <scope>NUCLEOTIDE SEQUENCE [LARGE SCALE GENOMIC DNA]</scope>
</reference>
<evidence type="ECO:0000256" key="6">
    <source>
        <dbReference type="SAM" id="SignalP"/>
    </source>
</evidence>
<accession>A0A8C7WJ90</accession>
<name>A0A8C7WJ90_ONCMY</name>
<comment type="subcellular location">
    <subcellularLocation>
        <location evidence="1">Secreted</location>
    </subcellularLocation>
</comment>
<dbReference type="GO" id="GO:0005615">
    <property type="term" value="C:extracellular space"/>
    <property type="evidence" value="ECO:0007669"/>
    <property type="project" value="TreeGrafter"/>
</dbReference>
<evidence type="ECO:0000256" key="3">
    <source>
        <dbReference type="ARBA" id="ARBA00022525"/>
    </source>
</evidence>
<dbReference type="AlphaFoldDB" id="A0A8C7WJ90"/>
<dbReference type="GeneTree" id="ENSGT00390000004904"/>
<protein>
    <submittedName>
        <fullName evidence="7">Chromosome 6 open reading frame 58</fullName>
    </submittedName>
</protein>
<evidence type="ECO:0000256" key="4">
    <source>
        <dbReference type="ARBA" id="ARBA00022729"/>
    </source>
</evidence>
<dbReference type="PANTHER" id="PTHR18820:SF1">
    <property type="entry name" value="PROTEIN LEG1 HOMOLOG"/>
    <property type="match status" value="1"/>
</dbReference>
<evidence type="ECO:0000313" key="7">
    <source>
        <dbReference type="Ensembl" id="ENSOMYP00000098728.1"/>
    </source>
</evidence>
<evidence type="ECO:0000256" key="1">
    <source>
        <dbReference type="ARBA" id="ARBA00004613"/>
    </source>
</evidence>
<reference evidence="7" key="3">
    <citation type="submission" date="2025-09" db="UniProtKB">
        <authorList>
            <consortium name="Ensembl"/>
        </authorList>
    </citation>
    <scope>IDENTIFICATION</scope>
</reference>
<dbReference type="Proteomes" id="UP000694395">
    <property type="component" value="Chromosome 8"/>
</dbReference>
<feature type="chain" id="PRO_5034361955" evidence="6">
    <location>
        <begin position="20"/>
        <end position="346"/>
    </location>
</feature>
<keyword evidence="4 6" id="KW-0732">Signal</keyword>